<feature type="chain" id="PRO_5002246178" description="Secreted protein" evidence="1">
    <location>
        <begin position="21"/>
        <end position="110"/>
    </location>
</feature>
<evidence type="ECO:0000256" key="1">
    <source>
        <dbReference type="SAM" id="SignalP"/>
    </source>
</evidence>
<evidence type="ECO:0008006" key="4">
    <source>
        <dbReference type="Google" id="ProtNLM"/>
    </source>
</evidence>
<feature type="signal peptide" evidence="1">
    <location>
        <begin position="1"/>
        <end position="20"/>
    </location>
</feature>
<organism evidence="2 3">
    <name type="scientific">Fonsecaea multimorphosa CBS 102226</name>
    <dbReference type="NCBI Taxonomy" id="1442371"/>
    <lineage>
        <taxon>Eukaryota</taxon>
        <taxon>Fungi</taxon>
        <taxon>Dikarya</taxon>
        <taxon>Ascomycota</taxon>
        <taxon>Pezizomycotina</taxon>
        <taxon>Eurotiomycetes</taxon>
        <taxon>Chaetothyriomycetidae</taxon>
        <taxon>Chaetothyriales</taxon>
        <taxon>Herpotrichiellaceae</taxon>
        <taxon>Fonsecaea</taxon>
    </lineage>
</organism>
<dbReference type="EMBL" id="KN848063">
    <property type="protein sequence ID" value="KIY03004.1"/>
    <property type="molecule type" value="Genomic_DNA"/>
</dbReference>
<evidence type="ECO:0000313" key="2">
    <source>
        <dbReference type="EMBL" id="KIY03004.1"/>
    </source>
</evidence>
<dbReference type="RefSeq" id="XP_016637126.1">
    <property type="nucleotide sequence ID" value="XM_016771987.1"/>
</dbReference>
<gene>
    <name evidence="2" type="ORF">Z520_01470</name>
</gene>
<sequence length="110" mass="11831">MKFLTTTLTALTLSLSLASASFIGDLNARGLEKMDGKCTSKGGCKVPGGLHSAYSCWNSKCNVTTSATKGDEGKNCTIAPGMDGEWVAKCPTNLLPYEWEWPWVPPKKDN</sequence>
<keyword evidence="1" id="KW-0732">Signal</keyword>
<reference evidence="2 3" key="1">
    <citation type="submission" date="2015-01" db="EMBL/GenBank/DDBJ databases">
        <title>The Genome Sequence of Fonsecaea multimorphosa CBS 102226.</title>
        <authorList>
            <consortium name="The Broad Institute Genomics Platform"/>
            <person name="Cuomo C."/>
            <person name="de Hoog S."/>
            <person name="Gorbushina A."/>
            <person name="Stielow B."/>
            <person name="Teixiera M."/>
            <person name="Abouelleil A."/>
            <person name="Chapman S.B."/>
            <person name="Priest M."/>
            <person name="Young S.K."/>
            <person name="Wortman J."/>
            <person name="Nusbaum C."/>
            <person name="Birren B."/>
        </authorList>
    </citation>
    <scope>NUCLEOTIDE SEQUENCE [LARGE SCALE GENOMIC DNA]</scope>
    <source>
        <strain evidence="2 3">CBS 102226</strain>
    </source>
</reference>
<evidence type="ECO:0000313" key="3">
    <source>
        <dbReference type="Proteomes" id="UP000053411"/>
    </source>
</evidence>
<dbReference type="VEuPathDB" id="FungiDB:Z520_01470"/>
<dbReference type="Proteomes" id="UP000053411">
    <property type="component" value="Unassembled WGS sequence"/>
</dbReference>
<proteinExistence type="predicted"/>
<accession>A0A0D2L1S8</accession>
<name>A0A0D2L1S8_9EURO</name>
<protein>
    <recommendedName>
        <fullName evidence="4">Secreted protein</fullName>
    </recommendedName>
</protein>
<dbReference type="OrthoDB" id="4157140at2759"/>
<dbReference type="AlphaFoldDB" id="A0A0D2L1S8"/>
<dbReference type="GeneID" id="27707216"/>
<keyword evidence="3" id="KW-1185">Reference proteome</keyword>